<proteinExistence type="predicted"/>
<protein>
    <recommendedName>
        <fullName evidence="4">Spermidine synthase</fullName>
    </recommendedName>
</protein>
<name>A0A291PAX6_9GAMM</name>
<evidence type="ECO:0000313" key="3">
    <source>
        <dbReference type="Proteomes" id="UP000219993"/>
    </source>
</evidence>
<organism evidence="2 3">
    <name type="scientific">Halomonas beimenensis</name>
    <dbReference type="NCBI Taxonomy" id="475662"/>
    <lineage>
        <taxon>Bacteria</taxon>
        <taxon>Pseudomonadati</taxon>
        <taxon>Pseudomonadota</taxon>
        <taxon>Gammaproteobacteria</taxon>
        <taxon>Oceanospirillales</taxon>
        <taxon>Halomonadaceae</taxon>
        <taxon>Halomonas</taxon>
    </lineage>
</organism>
<feature type="transmembrane region" description="Helical" evidence="1">
    <location>
        <begin position="667"/>
        <end position="689"/>
    </location>
</feature>
<feature type="transmembrane region" description="Helical" evidence="1">
    <location>
        <begin position="735"/>
        <end position="756"/>
    </location>
</feature>
<keyword evidence="3" id="KW-1185">Reference proteome</keyword>
<dbReference type="KEGG" id="hbe:BEI_3063"/>
<feature type="transmembrane region" description="Helical" evidence="1">
    <location>
        <begin position="73"/>
        <end position="92"/>
    </location>
</feature>
<feature type="transmembrane region" description="Helical" evidence="1">
    <location>
        <begin position="40"/>
        <end position="61"/>
    </location>
</feature>
<feature type="transmembrane region" description="Helical" evidence="1">
    <location>
        <begin position="112"/>
        <end position="135"/>
    </location>
</feature>
<dbReference type="InterPro" id="IPR036259">
    <property type="entry name" value="MFS_trans_sf"/>
</dbReference>
<feature type="transmembrane region" description="Helical" evidence="1">
    <location>
        <begin position="195"/>
        <end position="215"/>
    </location>
</feature>
<dbReference type="InterPro" id="IPR029063">
    <property type="entry name" value="SAM-dependent_MTases_sf"/>
</dbReference>
<feature type="transmembrane region" description="Helical" evidence="1">
    <location>
        <begin position="12"/>
        <end position="34"/>
    </location>
</feature>
<dbReference type="EMBL" id="CP021435">
    <property type="protein sequence ID" value="ATJ84050.1"/>
    <property type="molecule type" value="Genomic_DNA"/>
</dbReference>
<feature type="transmembrane region" description="Helical" evidence="1">
    <location>
        <begin position="565"/>
        <end position="587"/>
    </location>
</feature>
<dbReference type="Proteomes" id="UP000219993">
    <property type="component" value="Chromosome"/>
</dbReference>
<dbReference type="Gene3D" id="3.40.50.150">
    <property type="entry name" value="Vaccinia Virus protein VP39"/>
    <property type="match status" value="1"/>
</dbReference>
<keyword evidence="1" id="KW-1133">Transmembrane helix</keyword>
<dbReference type="AlphaFoldDB" id="A0A291PAX6"/>
<gene>
    <name evidence="2" type="ORF">BEI_3063</name>
</gene>
<feature type="transmembrane region" description="Helical" evidence="1">
    <location>
        <begin position="634"/>
        <end position="655"/>
    </location>
</feature>
<dbReference type="OrthoDB" id="8540330at2"/>
<feature type="transmembrane region" description="Helical" evidence="1">
    <location>
        <begin position="762"/>
        <end position="781"/>
    </location>
</feature>
<evidence type="ECO:0008006" key="4">
    <source>
        <dbReference type="Google" id="ProtNLM"/>
    </source>
</evidence>
<feature type="transmembrane region" description="Helical" evidence="1">
    <location>
        <begin position="599"/>
        <end position="622"/>
    </location>
</feature>
<feature type="transmembrane region" description="Helical" evidence="1">
    <location>
        <begin position="144"/>
        <end position="164"/>
    </location>
</feature>
<feature type="transmembrane region" description="Helical" evidence="1">
    <location>
        <begin position="695"/>
        <end position="714"/>
    </location>
</feature>
<dbReference type="RefSeq" id="WP_097790298.1">
    <property type="nucleotide sequence ID" value="NZ_BAAADT010000037.1"/>
</dbReference>
<keyword evidence="1" id="KW-0472">Membrane</keyword>
<keyword evidence="1" id="KW-0812">Transmembrane</keyword>
<evidence type="ECO:0000256" key="1">
    <source>
        <dbReference type="SAM" id="Phobius"/>
    </source>
</evidence>
<sequence length="793" mass="83783">MTAGAPRWFDLAALAGVSAALLALEVLLLRLFAFSHWHHFAGLAVSLALLGLGAAGTVLTLAGRHRASRGDGWFLAGLLITGIGLLLVLAVQSRVALRPLVAGWHPVELARLLLVDFVAFLPFLGAGLAIGQVFLRWPRHTRRLYAANLLGGGLGSLGAAGLLAAGEVEVGLAVVAALLFALTGLWALRRRRRVGALAGLLGLGLSLAAALQPPVPAMSDFKALSRLRELPGVETLAVEPGLAGRLTLLRAESLRFAPGLSLHWPSGVPAQDVAVIGSDRVVPLPRAWPAPADHLEASLAALPLRLRPEGPVLVLGSSAWPTLLAAQGRSATWVEPDGRLLAIARARGAAGVGLTLEAEGAWRHLASAEPGRHAVIALDRAWTGGDAASEDYVLTVEGLSLAVEALSGDGLLAIPLPLEVPPRHYPRLMASLAEALARQGASAPGERVAVLRGLQAVLVLASPSPLGEKDLAGVQAFAERWRFDLAWLPGQARETANRVHRLDKPVFHDIARAVFAARPLPAETRRFHTAPAELDRPYPWRSLAWLQAPGLVSELGGRGWSYLDWTLVLSLAAALVTTGLAFLLILVPLGRLPRIHPPFGRLSVAGYFAALGFGYILVELVLFQRLILYLGEPVLAAALVFATFLVGSGLGSAMAPERATRASRRGIYLAVAGGLGLALVPFGAVRLLSEPALPLPLRLLALVALLLPLAWAMGRPFPWALRQLADQPRWIPWAWGINGFASVLGASLATLVSVQFGQASTLAAGILCYAAAFLIAGRWLARLESRRAANLNR</sequence>
<evidence type="ECO:0000313" key="2">
    <source>
        <dbReference type="EMBL" id="ATJ84050.1"/>
    </source>
</evidence>
<accession>A0A291PAX6</accession>
<feature type="transmembrane region" description="Helical" evidence="1">
    <location>
        <begin position="170"/>
        <end position="188"/>
    </location>
</feature>
<reference evidence="2 3" key="1">
    <citation type="journal article" date="2017" name="Sci. Rep.">
        <title>Revealing the Saline Adaptation Strategies of the Halophilic Bacterium Halomonas beimenensis through High-throughput Omics and Transposon Mutagenesis Approaches.</title>
        <authorList>
            <person name="Chen Y.H."/>
            <person name="Lin S.S."/>
            <person name="Shyu Y.T."/>
        </authorList>
    </citation>
    <scope>NUCLEOTIDE SEQUENCE [LARGE SCALE GENOMIC DNA]</scope>
    <source>
        <strain evidence="2 3">NTU-111</strain>
    </source>
</reference>
<dbReference type="SUPFAM" id="SSF103473">
    <property type="entry name" value="MFS general substrate transporter"/>
    <property type="match status" value="1"/>
</dbReference>